<evidence type="ECO:0000313" key="2">
    <source>
        <dbReference type="EMBL" id="KKM46323.1"/>
    </source>
</evidence>
<dbReference type="PROSITE" id="PS00135">
    <property type="entry name" value="TRYPSIN_SER"/>
    <property type="match status" value="1"/>
</dbReference>
<dbReference type="SUPFAM" id="SSF50494">
    <property type="entry name" value="Trypsin-like serine proteases"/>
    <property type="match status" value="1"/>
</dbReference>
<evidence type="ECO:0000313" key="4">
    <source>
        <dbReference type="Proteomes" id="UP000052979"/>
    </source>
</evidence>
<dbReference type="STRING" id="145458.APU90_02835"/>
<comment type="caution">
    <text evidence="2">The sequence shown here is derived from an EMBL/GenBank/DDBJ whole genome shotgun (WGS) entry which is preliminary data.</text>
</comment>
<evidence type="ECO:0008006" key="6">
    <source>
        <dbReference type="Google" id="ProtNLM"/>
    </source>
</evidence>
<sequence length="269" mass="28360">MTAHVVTRRPLTALLCLALLGTVIAGAAPAQAQAQIRDQFPVVAGTALETPGARQCTIGAILKSSSFPDLLIMYRRATRYAVIARHCINFVGDTVKVGGEDLGNVSFISRTDDIALIKIKPNTRRQPTCFSSSLGPRCAIASSSTPRAEGQVILGSPASPRLMRVRGTGVPTRDETFCTSGSVTGVNCTWRTTPTPPASDGFDPGEVAARTTSPALSVVFGDSGGPVLNTRGQLYGIIVRRGTDHLLGVAGYVPMSRVWATIGNYYNLA</sequence>
<dbReference type="EMBL" id="PSWU01000004">
    <property type="protein sequence ID" value="PPI16459.1"/>
    <property type="molecule type" value="Genomic_DNA"/>
</dbReference>
<feature type="chain" id="PRO_5038208388" description="Peptidase S1 domain-containing protein" evidence="1">
    <location>
        <begin position="33"/>
        <end position="269"/>
    </location>
</feature>
<dbReference type="Gene3D" id="2.40.10.10">
    <property type="entry name" value="Trypsin-like serine proteases"/>
    <property type="match status" value="2"/>
</dbReference>
<accession>A0A0C5BRK4</accession>
<dbReference type="GeneID" id="93667638"/>
<evidence type="ECO:0000313" key="3">
    <source>
        <dbReference type="EMBL" id="PPI16459.1"/>
    </source>
</evidence>
<dbReference type="InterPro" id="IPR009003">
    <property type="entry name" value="Peptidase_S1_PA"/>
</dbReference>
<dbReference type="EMBL" id="LBFI01000024">
    <property type="protein sequence ID" value="KKM46323.1"/>
    <property type="molecule type" value="Genomic_DNA"/>
</dbReference>
<organism evidence="2 4">
    <name type="scientific">Rathayibacter toxicus</name>
    <dbReference type="NCBI Taxonomy" id="145458"/>
    <lineage>
        <taxon>Bacteria</taxon>
        <taxon>Bacillati</taxon>
        <taxon>Actinomycetota</taxon>
        <taxon>Actinomycetes</taxon>
        <taxon>Micrococcales</taxon>
        <taxon>Microbacteriaceae</taxon>
        <taxon>Rathayibacter</taxon>
    </lineage>
</organism>
<dbReference type="RefSeq" id="WP_027692431.1">
    <property type="nucleotide sequence ID" value="NZ_CP010848.1"/>
</dbReference>
<evidence type="ECO:0000313" key="5">
    <source>
        <dbReference type="Proteomes" id="UP000237966"/>
    </source>
</evidence>
<dbReference type="PROSITE" id="PS51318">
    <property type="entry name" value="TAT"/>
    <property type="match status" value="1"/>
</dbReference>
<keyword evidence="4" id="KW-1185">Reference proteome</keyword>
<dbReference type="Proteomes" id="UP000237966">
    <property type="component" value="Unassembled WGS sequence"/>
</dbReference>
<proteinExistence type="predicted"/>
<reference evidence="2 4" key="1">
    <citation type="submission" date="2015-04" db="EMBL/GenBank/DDBJ databases">
        <title>Draft genome sequence of Rathayibacter toxicus strain FH-142 (AKA 70134 or CS 32), a Western Australian isolate.</title>
        <authorList>
            <consortium name="Consortium for Microbial Forensics and Genomics (microFORGE)"/>
            <person name="Knight B.M."/>
            <person name="Roberts D.P."/>
            <person name="Lin D."/>
            <person name="Hari K."/>
            <person name="Fletcher J."/>
            <person name="Melcher U."/>
            <person name="Blagden T."/>
            <person name="Luster D.G."/>
            <person name="Sechler A.J."/>
            <person name="Schneider W.L."/>
            <person name="Winegar R.A."/>
        </authorList>
    </citation>
    <scope>NUCLEOTIDE SEQUENCE [LARGE SCALE GENOMIC DNA]</scope>
    <source>
        <strain evidence="2 4">FH142</strain>
    </source>
</reference>
<dbReference type="KEGG" id="rtx:TI83_03635"/>
<reference evidence="3 5" key="2">
    <citation type="submission" date="2018-02" db="EMBL/GenBank/DDBJ databases">
        <title>Bacteriophage NCPPB3778 and a type I-E CRISPR drive the evolution of the US Biological Select Agent, Rathayibacter toxicus.</title>
        <authorList>
            <person name="Davis E.W.II."/>
            <person name="Tabima J.F."/>
            <person name="Weisberg A.J."/>
            <person name="Lopes L.D."/>
            <person name="Wiseman M.S."/>
            <person name="Wiseman M.S."/>
            <person name="Pupko T."/>
            <person name="Belcher M.S."/>
            <person name="Sechler A.J."/>
            <person name="Tancos M.A."/>
            <person name="Schroeder B.K."/>
            <person name="Murray T.D."/>
            <person name="Luster D.G."/>
            <person name="Schneider W.L."/>
            <person name="Rogers E."/>
            <person name="Andreote F.D."/>
            <person name="Grunwald N.J."/>
            <person name="Putnam M.L."/>
            <person name="Chang J.H."/>
        </authorList>
    </citation>
    <scope>NUCLEOTIDE SEQUENCE [LARGE SCALE GENOMIC DNA]</scope>
    <source>
        <strain evidence="3 5">FH99</strain>
    </source>
</reference>
<name>A0A0C5BRK4_9MICO</name>
<keyword evidence="1" id="KW-0732">Signal</keyword>
<dbReference type="Proteomes" id="UP000052979">
    <property type="component" value="Unassembled WGS sequence"/>
</dbReference>
<feature type="signal peptide" evidence="1">
    <location>
        <begin position="1"/>
        <end position="32"/>
    </location>
</feature>
<dbReference type="InterPro" id="IPR033116">
    <property type="entry name" value="TRYPSIN_SER"/>
</dbReference>
<dbReference type="KEGG" id="rtc:APU90_02835"/>
<dbReference type="InterPro" id="IPR006311">
    <property type="entry name" value="TAT_signal"/>
</dbReference>
<evidence type="ECO:0000256" key="1">
    <source>
        <dbReference type="SAM" id="SignalP"/>
    </source>
</evidence>
<protein>
    <recommendedName>
        <fullName evidence="6">Peptidase S1 domain-containing protein</fullName>
    </recommendedName>
</protein>
<dbReference type="PATRIC" id="fig|145458.7.peg.844"/>
<gene>
    <name evidence="3" type="ORF">C5C51_03420</name>
    <name evidence="2" type="ORF">VT73_04655</name>
</gene>
<dbReference type="AlphaFoldDB" id="A0A0C5BRK4"/>
<dbReference type="InterPro" id="IPR043504">
    <property type="entry name" value="Peptidase_S1_PA_chymotrypsin"/>
</dbReference>
<dbReference type="OrthoDB" id="5119760at2"/>
<dbReference type="eggNOG" id="COG0265">
    <property type="taxonomic scope" value="Bacteria"/>
</dbReference>